<sequence>IYLISKEGLEKGGLLGFFYKGEFVILKDLP</sequence>
<name>X1IRI0_9ZZZZ</name>
<reference evidence="1" key="1">
    <citation type="journal article" date="2014" name="Front. Microbiol.">
        <title>High frequency of phylogenetically diverse reductive dehalogenase-homologous genes in deep subseafloor sedimentary metagenomes.</title>
        <authorList>
            <person name="Kawai M."/>
            <person name="Futagami T."/>
            <person name="Toyoda A."/>
            <person name="Takaki Y."/>
            <person name="Nishi S."/>
            <person name="Hori S."/>
            <person name="Arai W."/>
            <person name="Tsubouchi T."/>
            <person name="Morono Y."/>
            <person name="Uchiyama I."/>
            <person name="Ito T."/>
            <person name="Fujiyama A."/>
            <person name="Inagaki F."/>
            <person name="Takami H."/>
        </authorList>
    </citation>
    <scope>NUCLEOTIDE SEQUENCE</scope>
    <source>
        <strain evidence="1">Expedition CK06-06</strain>
    </source>
</reference>
<comment type="caution">
    <text evidence="1">The sequence shown here is derived from an EMBL/GenBank/DDBJ whole genome shotgun (WGS) entry which is preliminary data.</text>
</comment>
<organism evidence="1">
    <name type="scientific">marine sediment metagenome</name>
    <dbReference type="NCBI Taxonomy" id="412755"/>
    <lineage>
        <taxon>unclassified sequences</taxon>
        <taxon>metagenomes</taxon>
        <taxon>ecological metagenomes</taxon>
    </lineage>
</organism>
<proteinExistence type="predicted"/>
<evidence type="ECO:0000313" key="1">
    <source>
        <dbReference type="EMBL" id="GAH85041.1"/>
    </source>
</evidence>
<dbReference type="EMBL" id="BARU01045145">
    <property type="protein sequence ID" value="GAH85041.1"/>
    <property type="molecule type" value="Genomic_DNA"/>
</dbReference>
<protein>
    <submittedName>
        <fullName evidence="1">Uncharacterized protein</fullName>
    </submittedName>
</protein>
<accession>X1IRI0</accession>
<feature type="non-terminal residue" evidence="1">
    <location>
        <position position="1"/>
    </location>
</feature>
<dbReference type="AlphaFoldDB" id="X1IRI0"/>
<gene>
    <name evidence="1" type="ORF">S03H2_68617</name>
</gene>